<feature type="transmembrane region" description="Helical" evidence="1">
    <location>
        <begin position="12"/>
        <end position="34"/>
    </location>
</feature>
<evidence type="ECO:0000313" key="2">
    <source>
        <dbReference type="EMBL" id="QHC34642.1"/>
    </source>
</evidence>
<protein>
    <submittedName>
        <fullName evidence="2">O-antigen conversion protein</fullName>
    </submittedName>
</protein>
<evidence type="ECO:0000313" key="3">
    <source>
        <dbReference type="Proteomes" id="UP000464674"/>
    </source>
</evidence>
<dbReference type="Pfam" id="PF14264">
    <property type="entry name" value="Glucos_trans_II"/>
    <property type="match status" value="1"/>
</dbReference>
<dbReference type="EMBL" id="CP041348">
    <property type="protein sequence ID" value="QHC34642.1"/>
    <property type="molecule type" value="Genomic_DNA"/>
</dbReference>
<evidence type="ECO:0000256" key="1">
    <source>
        <dbReference type="SAM" id="Phobius"/>
    </source>
</evidence>
<keyword evidence="1" id="KW-0812">Transmembrane</keyword>
<feature type="transmembrane region" description="Helical" evidence="1">
    <location>
        <begin position="155"/>
        <end position="182"/>
    </location>
</feature>
<feature type="transmembrane region" description="Helical" evidence="1">
    <location>
        <begin position="288"/>
        <end position="309"/>
    </location>
</feature>
<feature type="transmembrane region" description="Helical" evidence="1">
    <location>
        <begin position="194"/>
        <end position="216"/>
    </location>
</feature>
<sequence length="481" mass="55680">MINFTTKDKKVFIILNIIGMFYILPLILSNVYYVDDYRRSLGYYYEWEQAGRPLANFFMFLLTDSWQGIDISPMPLLLSLLLLSFCGIIINNRVFKNYEVQKKIIISLPILINPFFLGNLSFRFDCWTMTIAQFMSAIAATTFRKKTISDCIIRISLLTAILSTYQASLNFYISICFLIMIVDLLNGSKFRESLICFIIDFFLMMVSFVIYKLCIIHFINFSSYGESHSSFIHMNKFFFKNIFININIFFHFICQMPRIYFLSIVSLIFISIIFPYNKGPVSKTKSRMIIITGIVFFAFSTPGLCLLLENPVMEYRTLLGFPVLVMFLFYIAINSNVKYLKNLIIFLNLFSATSTCYAYGNVLYAQNLYRENFAGHIFNKLLENGYKKSDKIFLIGREPISPANVFAIKSNPALRNLIPIQLGNSKWGLFVFAKLGAGLTLLGPAEQELAKESIIGMKPVYSDFRFSLYKEKQYYIIDINE</sequence>
<gene>
    <name evidence="2" type="ORF">FMA36_03175</name>
</gene>
<dbReference type="InterPro" id="IPR025686">
    <property type="entry name" value="Glucos_trans_II"/>
</dbReference>
<accession>A0A857FKA4</accession>
<feature type="transmembrane region" description="Helical" evidence="1">
    <location>
        <begin position="259"/>
        <end position="276"/>
    </location>
</feature>
<keyword evidence="1" id="KW-1133">Transmembrane helix</keyword>
<name>A0A857FKA4_KOMXY</name>
<feature type="transmembrane region" description="Helical" evidence="1">
    <location>
        <begin position="237"/>
        <end position="253"/>
    </location>
</feature>
<feature type="transmembrane region" description="Helical" evidence="1">
    <location>
        <begin position="71"/>
        <end position="92"/>
    </location>
</feature>
<dbReference type="AlphaFoldDB" id="A0A857FKA4"/>
<dbReference type="RefSeq" id="WP_159260752.1">
    <property type="nucleotide sequence ID" value="NZ_CP041348.1"/>
</dbReference>
<feature type="transmembrane region" description="Helical" evidence="1">
    <location>
        <begin position="104"/>
        <end position="121"/>
    </location>
</feature>
<proteinExistence type="predicted"/>
<feature type="transmembrane region" description="Helical" evidence="1">
    <location>
        <begin position="345"/>
        <end position="364"/>
    </location>
</feature>
<keyword evidence="1" id="KW-0472">Membrane</keyword>
<reference evidence="2 3" key="1">
    <citation type="journal article" date="2020" name="Carbohydr. Polym.">
        <title>Characterization and optimization of production of bacterial cellulose from strain CGMCC 17276 based on whole-genome analysis.</title>
        <authorList>
            <person name="Lu T."/>
            <person name="Gao H."/>
            <person name="Liao B."/>
            <person name="Wu J."/>
            <person name="Zhang W."/>
            <person name="Huang J."/>
            <person name="Liu M."/>
            <person name="Huang J."/>
            <person name="Chang Z."/>
            <person name="Jin M."/>
            <person name="Yi Z."/>
            <person name="Jiang D."/>
        </authorList>
    </citation>
    <scope>NUCLEOTIDE SEQUENCE [LARGE SCALE GENOMIC DNA]</scope>
    <source>
        <strain evidence="2 3">CGMCC 17276</strain>
    </source>
</reference>
<dbReference type="Proteomes" id="UP000464674">
    <property type="component" value="Chromosome"/>
</dbReference>
<feature type="transmembrane region" description="Helical" evidence="1">
    <location>
        <begin position="315"/>
        <end position="333"/>
    </location>
</feature>
<organism evidence="2 3">
    <name type="scientific">Komagataeibacter xylinus</name>
    <name type="common">Gluconacetobacter xylinus</name>
    <dbReference type="NCBI Taxonomy" id="28448"/>
    <lineage>
        <taxon>Bacteria</taxon>
        <taxon>Pseudomonadati</taxon>
        <taxon>Pseudomonadota</taxon>
        <taxon>Alphaproteobacteria</taxon>
        <taxon>Acetobacterales</taxon>
        <taxon>Acetobacteraceae</taxon>
        <taxon>Komagataeibacter</taxon>
    </lineage>
</organism>
<dbReference type="OrthoDB" id="2043221at2"/>